<dbReference type="OMA" id="DINFTHG"/>
<feature type="region of interest" description="Disordered" evidence="5">
    <location>
        <begin position="131"/>
        <end position="152"/>
    </location>
</feature>
<organism evidence="7 8">
    <name type="scientific">Klebsormidium nitens</name>
    <name type="common">Green alga</name>
    <name type="synonym">Ulothrix nitens</name>
    <dbReference type="NCBI Taxonomy" id="105231"/>
    <lineage>
        <taxon>Eukaryota</taxon>
        <taxon>Viridiplantae</taxon>
        <taxon>Streptophyta</taxon>
        <taxon>Klebsormidiophyceae</taxon>
        <taxon>Klebsormidiales</taxon>
        <taxon>Klebsormidiaceae</taxon>
        <taxon>Klebsormidium</taxon>
    </lineage>
</organism>
<keyword evidence="8" id="KW-1185">Reference proteome</keyword>
<dbReference type="PANTHER" id="PTHR33337">
    <property type="entry name" value="GFA DOMAIN-CONTAINING PROTEIN"/>
    <property type="match status" value="1"/>
</dbReference>
<accession>A0A0U9HIE4</accession>
<evidence type="ECO:0000313" key="8">
    <source>
        <dbReference type="Proteomes" id="UP000054558"/>
    </source>
</evidence>
<protein>
    <recommendedName>
        <fullName evidence="6">CENP-V/GFA domain-containing protein</fullName>
    </recommendedName>
</protein>
<evidence type="ECO:0000256" key="4">
    <source>
        <dbReference type="ARBA" id="ARBA00023239"/>
    </source>
</evidence>
<dbReference type="STRING" id="105231.A0A0U9HIE4"/>
<gene>
    <name evidence="7" type="ORF">KFL_000490290</name>
</gene>
<dbReference type="EMBL" id="DF236998">
    <property type="protein sequence ID" value="GAQ80239.1"/>
    <property type="molecule type" value="Genomic_DNA"/>
</dbReference>
<dbReference type="SUPFAM" id="SSF51316">
    <property type="entry name" value="Mss4-like"/>
    <property type="match status" value="1"/>
</dbReference>
<dbReference type="Gene3D" id="3.90.1590.10">
    <property type="entry name" value="glutathione-dependent formaldehyde- activating enzyme (gfa)"/>
    <property type="match status" value="1"/>
</dbReference>
<dbReference type="Proteomes" id="UP000054558">
    <property type="component" value="Unassembled WGS sequence"/>
</dbReference>
<sequence length="152" mass="16845">MASIGGQCLCSAVKFEIHDVEPAIQCYCHCETCRKVRSAPIVPLMLFPIDLPYGFADKEGKFKVTEGADLVTSYNHTHTGPRRAFCKRCGSAVFNCGKWIAIFPSTITSGASFKPECHIHYEDSIMPMRDGLPKYAQGPESQKLEEDSPEKP</sequence>
<dbReference type="GO" id="GO:0016846">
    <property type="term" value="F:carbon-sulfur lyase activity"/>
    <property type="evidence" value="ECO:0007669"/>
    <property type="project" value="InterPro"/>
</dbReference>
<feature type="compositionally biased region" description="Basic and acidic residues" evidence="5">
    <location>
        <begin position="142"/>
        <end position="152"/>
    </location>
</feature>
<dbReference type="PROSITE" id="PS51891">
    <property type="entry name" value="CENP_V_GFA"/>
    <property type="match status" value="1"/>
</dbReference>
<dbReference type="InterPro" id="IPR006913">
    <property type="entry name" value="CENP-V/GFA"/>
</dbReference>
<evidence type="ECO:0000256" key="5">
    <source>
        <dbReference type="SAM" id="MobiDB-lite"/>
    </source>
</evidence>
<comment type="similarity">
    <text evidence="1">Belongs to the Gfa family.</text>
</comment>
<proteinExistence type="inferred from homology"/>
<dbReference type="OrthoDB" id="9970124at2759"/>
<dbReference type="GO" id="GO:0046872">
    <property type="term" value="F:metal ion binding"/>
    <property type="evidence" value="ECO:0007669"/>
    <property type="project" value="UniProtKB-KW"/>
</dbReference>
<evidence type="ECO:0000259" key="6">
    <source>
        <dbReference type="PROSITE" id="PS51891"/>
    </source>
</evidence>
<keyword evidence="3" id="KW-0862">Zinc</keyword>
<evidence type="ECO:0000256" key="3">
    <source>
        <dbReference type="ARBA" id="ARBA00022833"/>
    </source>
</evidence>
<evidence type="ECO:0000313" key="7">
    <source>
        <dbReference type="EMBL" id="GAQ80239.1"/>
    </source>
</evidence>
<evidence type="ECO:0000256" key="2">
    <source>
        <dbReference type="ARBA" id="ARBA00022723"/>
    </source>
</evidence>
<keyword evidence="2" id="KW-0479">Metal-binding</keyword>
<dbReference type="Pfam" id="PF04828">
    <property type="entry name" value="GFA"/>
    <property type="match status" value="1"/>
</dbReference>
<name>A0A0U9HIE4_KLENI</name>
<evidence type="ECO:0000256" key="1">
    <source>
        <dbReference type="ARBA" id="ARBA00005495"/>
    </source>
</evidence>
<reference evidence="7 8" key="1">
    <citation type="journal article" date="2014" name="Nat. Commun.">
        <title>Klebsormidium flaccidum genome reveals primary factors for plant terrestrial adaptation.</title>
        <authorList>
            <person name="Hori K."/>
            <person name="Maruyama F."/>
            <person name="Fujisawa T."/>
            <person name="Togashi T."/>
            <person name="Yamamoto N."/>
            <person name="Seo M."/>
            <person name="Sato S."/>
            <person name="Yamada T."/>
            <person name="Mori H."/>
            <person name="Tajima N."/>
            <person name="Moriyama T."/>
            <person name="Ikeuchi M."/>
            <person name="Watanabe M."/>
            <person name="Wada H."/>
            <person name="Kobayashi K."/>
            <person name="Saito M."/>
            <person name="Masuda T."/>
            <person name="Sasaki-Sekimoto Y."/>
            <person name="Mashiguchi K."/>
            <person name="Awai K."/>
            <person name="Shimojima M."/>
            <person name="Masuda S."/>
            <person name="Iwai M."/>
            <person name="Nobusawa T."/>
            <person name="Narise T."/>
            <person name="Kondo S."/>
            <person name="Saito H."/>
            <person name="Sato R."/>
            <person name="Murakawa M."/>
            <person name="Ihara Y."/>
            <person name="Oshima-Yamada Y."/>
            <person name="Ohtaka K."/>
            <person name="Satoh M."/>
            <person name="Sonobe K."/>
            <person name="Ishii M."/>
            <person name="Ohtani R."/>
            <person name="Kanamori-Sato M."/>
            <person name="Honoki R."/>
            <person name="Miyazaki D."/>
            <person name="Mochizuki H."/>
            <person name="Umetsu J."/>
            <person name="Higashi K."/>
            <person name="Shibata D."/>
            <person name="Kamiya Y."/>
            <person name="Sato N."/>
            <person name="Nakamura Y."/>
            <person name="Tabata S."/>
            <person name="Ida S."/>
            <person name="Kurokawa K."/>
            <person name="Ohta H."/>
        </authorList>
    </citation>
    <scope>NUCLEOTIDE SEQUENCE [LARGE SCALE GENOMIC DNA]</scope>
    <source>
        <strain evidence="7 8">NIES-2285</strain>
    </source>
</reference>
<dbReference type="AlphaFoldDB" id="A0A0U9HIE4"/>
<keyword evidence="4" id="KW-0456">Lyase</keyword>
<feature type="domain" description="CENP-V/GFA" evidence="6">
    <location>
        <begin position="4"/>
        <end position="136"/>
    </location>
</feature>
<dbReference type="InterPro" id="IPR011057">
    <property type="entry name" value="Mss4-like_sf"/>
</dbReference>
<dbReference type="PANTHER" id="PTHR33337:SF40">
    <property type="entry name" value="CENP-V_GFA DOMAIN-CONTAINING PROTEIN-RELATED"/>
    <property type="match status" value="1"/>
</dbReference>